<evidence type="ECO:0000256" key="1">
    <source>
        <dbReference type="ARBA" id="ARBA00007074"/>
    </source>
</evidence>
<evidence type="ECO:0000313" key="6">
    <source>
        <dbReference type="EMBL" id="MFC5526508.1"/>
    </source>
</evidence>
<evidence type="ECO:0000256" key="3">
    <source>
        <dbReference type="ARBA" id="ARBA00022801"/>
    </source>
</evidence>
<evidence type="ECO:0000256" key="2">
    <source>
        <dbReference type="ARBA" id="ARBA00022670"/>
    </source>
</evidence>
<name>A0ABW0QPW2_9GAMM</name>
<dbReference type="EMBL" id="JBHSNF010000002">
    <property type="protein sequence ID" value="MFC5526508.1"/>
    <property type="molecule type" value="Genomic_DNA"/>
</dbReference>
<accession>A0ABW0QPW2</accession>
<reference evidence="7" key="1">
    <citation type="journal article" date="2019" name="Int. J. Syst. Evol. Microbiol.">
        <title>The Global Catalogue of Microorganisms (GCM) 10K type strain sequencing project: providing services to taxonomists for standard genome sequencing and annotation.</title>
        <authorList>
            <consortium name="The Broad Institute Genomics Platform"/>
            <consortium name="The Broad Institute Genome Sequencing Center for Infectious Disease"/>
            <person name="Wu L."/>
            <person name="Ma J."/>
        </authorList>
    </citation>
    <scope>NUCLEOTIDE SEQUENCE [LARGE SCALE GENOMIC DNA]</scope>
    <source>
        <strain evidence="7">CGMCC 1.16619</strain>
    </source>
</reference>
<dbReference type="SUPFAM" id="SSF54001">
    <property type="entry name" value="Cysteine proteinases"/>
    <property type="match status" value="1"/>
</dbReference>
<comment type="caution">
    <text evidence="6">The sequence shown here is derived from an EMBL/GenBank/DDBJ whole genome shotgun (WGS) entry which is preliminary data.</text>
</comment>
<dbReference type="Pfam" id="PF00877">
    <property type="entry name" value="NLPC_P60"/>
    <property type="match status" value="1"/>
</dbReference>
<feature type="domain" description="NlpC/P60" evidence="5">
    <location>
        <begin position="65"/>
        <end position="190"/>
    </location>
</feature>
<gene>
    <name evidence="6" type="ORF">ACFPPA_12265</name>
</gene>
<dbReference type="InterPro" id="IPR038765">
    <property type="entry name" value="Papain-like_cys_pep_sf"/>
</dbReference>
<keyword evidence="7" id="KW-1185">Reference proteome</keyword>
<dbReference type="RefSeq" id="WP_377320240.1">
    <property type="nucleotide sequence ID" value="NZ_JBHSNF010000002.1"/>
</dbReference>
<comment type="similarity">
    <text evidence="1">Belongs to the peptidase C40 family.</text>
</comment>
<protein>
    <submittedName>
        <fullName evidence="6">C40 family peptidase</fullName>
    </submittedName>
</protein>
<keyword evidence="3" id="KW-0378">Hydrolase</keyword>
<dbReference type="Gene3D" id="3.90.1720.10">
    <property type="entry name" value="endopeptidase domain like (from Nostoc punctiforme)"/>
    <property type="match status" value="1"/>
</dbReference>
<dbReference type="PANTHER" id="PTHR47053">
    <property type="entry name" value="MUREIN DD-ENDOPEPTIDASE MEPH-RELATED"/>
    <property type="match status" value="1"/>
</dbReference>
<organism evidence="6 7">
    <name type="scientific">Rhodanobacter ginsengisoli</name>
    <dbReference type="NCBI Taxonomy" id="418646"/>
    <lineage>
        <taxon>Bacteria</taxon>
        <taxon>Pseudomonadati</taxon>
        <taxon>Pseudomonadota</taxon>
        <taxon>Gammaproteobacteria</taxon>
        <taxon>Lysobacterales</taxon>
        <taxon>Rhodanobacteraceae</taxon>
        <taxon>Rhodanobacter</taxon>
    </lineage>
</organism>
<keyword evidence="4" id="KW-0788">Thiol protease</keyword>
<dbReference type="InterPro" id="IPR000064">
    <property type="entry name" value="NLP_P60_dom"/>
</dbReference>
<evidence type="ECO:0000259" key="5">
    <source>
        <dbReference type="PROSITE" id="PS51935"/>
    </source>
</evidence>
<evidence type="ECO:0000313" key="7">
    <source>
        <dbReference type="Proteomes" id="UP001596114"/>
    </source>
</evidence>
<evidence type="ECO:0000256" key="4">
    <source>
        <dbReference type="ARBA" id="ARBA00022807"/>
    </source>
</evidence>
<sequence>MPLDYASPLTVPPRQPLAVRQLLPGVLILLLAACASSPHRHEPTYRASHSALADLPPRAPSAASAGEANDILFRAIGLVGTPYRWGGNTPAGGFDCSGLVDYIYRTAAGIKLPRTSHDMASMNGRKVRRMTQLASGDLVFFDINGSISHVGVYVGKGRFVHAPNSGGTVRLDDIDGPYWGDHFAYAKRVLN</sequence>
<dbReference type="PANTHER" id="PTHR47053:SF1">
    <property type="entry name" value="MUREIN DD-ENDOPEPTIDASE MEPH-RELATED"/>
    <property type="match status" value="1"/>
</dbReference>
<dbReference type="InterPro" id="IPR051202">
    <property type="entry name" value="Peptidase_C40"/>
</dbReference>
<dbReference type="PROSITE" id="PS51935">
    <property type="entry name" value="NLPC_P60"/>
    <property type="match status" value="1"/>
</dbReference>
<dbReference type="Proteomes" id="UP001596114">
    <property type="component" value="Unassembled WGS sequence"/>
</dbReference>
<proteinExistence type="inferred from homology"/>
<keyword evidence="2" id="KW-0645">Protease</keyword>